<dbReference type="EMBL" id="CP071518">
    <property type="protein sequence ID" value="QSX77156.1"/>
    <property type="molecule type" value="Genomic_DNA"/>
</dbReference>
<reference evidence="1 2" key="1">
    <citation type="submission" date="2021-03" db="EMBL/GenBank/DDBJ databases">
        <title>Lysobacter sp. nov. isolated from soil of gangwondo yeongwol, south Korea.</title>
        <authorList>
            <person name="Kim K.R."/>
            <person name="Kim K.H."/>
            <person name="Jeon C.O."/>
        </authorList>
    </citation>
    <scope>NUCLEOTIDE SEQUENCE [LARGE SCALE GENOMIC DNA]</scope>
    <source>
        <strain evidence="1 2">R19</strain>
    </source>
</reference>
<dbReference type="KEGG" id="lsf:I8J32_010085"/>
<sequence>MKSPWLLVLLVLFVSDPGGVRGHYDTRAALMADGGGGLPAVLPGSAHDISIANHLKPEAAEGDFGFSDTDAGAFFGRLTLGAPAQGPFDDWEGIVREHRASGRVAWTYRERNIVWTFFCHPVRDRCDFLAWSD</sequence>
<evidence type="ECO:0000313" key="2">
    <source>
        <dbReference type="Proteomes" id="UP000639274"/>
    </source>
</evidence>
<dbReference type="AlphaFoldDB" id="A0A974XWH0"/>
<gene>
    <name evidence="1" type="ORF">I8J32_010085</name>
</gene>
<organism evidence="1 2">
    <name type="scientific">Agrilutibacter solisilvae</name>
    <dbReference type="NCBI Taxonomy" id="2763317"/>
    <lineage>
        <taxon>Bacteria</taxon>
        <taxon>Pseudomonadati</taxon>
        <taxon>Pseudomonadota</taxon>
        <taxon>Gammaproteobacteria</taxon>
        <taxon>Lysobacterales</taxon>
        <taxon>Lysobacteraceae</taxon>
        <taxon>Agrilutibacter</taxon>
    </lineage>
</organism>
<dbReference type="RefSeq" id="WP_200611672.1">
    <property type="nucleotide sequence ID" value="NZ_CP071518.1"/>
</dbReference>
<dbReference type="Proteomes" id="UP000639274">
    <property type="component" value="Chromosome"/>
</dbReference>
<name>A0A974XWH0_9GAMM</name>
<keyword evidence="2" id="KW-1185">Reference proteome</keyword>
<protein>
    <submittedName>
        <fullName evidence="1">Uncharacterized protein</fullName>
    </submittedName>
</protein>
<proteinExistence type="predicted"/>
<evidence type="ECO:0000313" key="1">
    <source>
        <dbReference type="EMBL" id="QSX77156.1"/>
    </source>
</evidence>
<accession>A0A974XWH0</accession>